<organism evidence="11 12">
    <name type="scientific">Mya arenaria</name>
    <name type="common">Soft-shell clam</name>
    <dbReference type="NCBI Taxonomy" id="6604"/>
    <lineage>
        <taxon>Eukaryota</taxon>
        <taxon>Metazoa</taxon>
        <taxon>Spiralia</taxon>
        <taxon>Lophotrochozoa</taxon>
        <taxon>Mollusca</taxon>
        <taxon>Bivalvia</taxon>
        <taxon>Autobranchia</taxon>
        <taxon>Heteroconchia</taxon>
        <taxon>Euheterodonta</taxon>
        <taxon>Imparidentia</taxon>
        <taxon>Neoheterodontei</taxon>
        <taxon>Myida</taxon>
        <taxon>Myoidea</taxon>
        <taxon>Myidae</taxon>
        <taxon>Mya</taxon>
    </lineage>
</organism>
<evidence type="ECO:0000259" key="8">
    <source>
        <dbReference type="PROSITE" id="PS50089"/>
    </source>
</evidence>
<dbReference type="EMBL" id="CP111015">
    <property type="protein sequence ID" value="WAR03341.1"/>
    <property type="molecule type" value="Genomic_DNA"/>
</dbReference>
<evidence type="ECO:0000256" key="5">
    <source>
        <dbReference type="ARBA" id="ARBA00022771"/>
    </source>
</evidence>
<keyword evidence="2" id="KW-0963">Cytoplasm</keyword>
<keyword evidence="5 7" id="KW-0863">Zinc-finger</keyword>
<dbReference type="PANTHER" id="PTHR10131">
    <property type="entry name" value="TNF RECEPTOR ASSOCIATED FACTOR"/>
    <property type="match status" value="1"/>
</dbReference>
<dbReference type="Pfam" id="PF13923">
    <property type="entry name" value="zf-C3HC4_2"/>
    <property type="match status" value="1"/>
</dbReference>
<dbReference type="Gene3D" id="3.30.40.10">
    <property type="entry name" value="Zinc/RING finger domain, C3HC4 (zinc finger)"/>
    <property type="match status" value="3"/>
</dbReference>
<evidence type="ECO:0000256" key="7">
    <source>
        <dbReference type="PROSITE-ProRule" id="PRU00207"/>
    </source>
</evidence>
<keyword evidence="12" id="KW-1185">Reference proteome</keyword>
<evidence type="ECO:0000256" key="1">
    <source>
        <dbReference type="ARBA" id="ARBA00004496"/>
    </source>
</evidence>
<dbReference type="PROSITE" id="PS50089">
    <property type="entry name" value="ZF_RING_2"/>
    <property type="match status" value="1"/>
</dbReference>
<feature type="zinc finger region" description="TRAF-type" evidence="7">
    <location>
        <begin position="183"/>
        <end position="232"/>
    </location>
</feature>
<dbReference type="InterPro" id="IPR001293">
    <property type="entry name" value="Znf_TRAF"/>
</dbReference>
<dbReference type="CDD" id="cd23126">
    <property type="entry name" value="mRING-HC-C3HC3D_TRAF4-like"/>
    <property type="match status" value="1"/>
</dbReference>
<accession>A0ABY7E872</accession>
<evidence type="ECO:0000256" key="4">
    <source>
        <dbReference type="ARBA" id="ARBA00022737"/>
    </source>
</evidence>
<feature type="domain" description="TRAF-type" evidence="10">
    <location>
        <begin position="183"/>
        <end position="232"/>
    </location>
</feature>
<dbReference type="PROSITE" id="PS50144">
    <property type="entry name" value="MATH"/>
    <property type="match status" value="1"/>
</dbReference>
<feature type="domain" description="RING-type" evidence="8">
    <location>
        <begin position="34"/>
        <end position="73"/>
    </location>
</feature>
<dbReference type="PROSITE" id="PS50145">
    <property type="entry name" value="ZF_TRAF"/>
    <property type="match status" value="2"/>
</dbReference>
<dbReference type="SMART" id="SM00061">
    <property type="entry name" value="MATH"/>
    <property type="match status" value="1"/>
</dbReference>
<evidence type="ECO:0000259" key="10">
    <source>
        <dbReference type="PROSITE" id="PS50145"/>
    </source>
</evidence>
<dbReference type="SUPFAM" id="SSF57850">
    <property type="entry name" value="RING/U-box"/>
    <property type="match status" value="1"/>
</dbReference>
<dbReference type="Proteomes" id="UP001164746">
    <property type="component" value="Chromosome 4"/>
</dbReference>
<dbReference type="Pfam" id="PF21355">
    <property type="entry name" value="TRAF-mep_MATH"/>
    <property type="match status" value="1"/>
</dbReference>
<sequence>FDNLYHKHVPLSIPRDREEVEYCFVDPLEKDYKCPVCLDVLRFPVLFEECGHRCCANCLPELLRTTSRCPIDDTIVDRNRKVIVDKDFQAEIDNLAVNCSFVAKGCAWSGCLKDLHLHLTDCRFKLFRCPNGCGRKLEKVVLRHHMMEECDRRFIKCEFCGVRRKYDKNITKYRLMALDEVNHLGICGKFKLPCPNKCNTDDMDLRREDLQDHLDNDCPRQKIKCPFWDGGCNYMCKRKHMDKHIKEDPIVHLGMACDTVILHRRELELHAKALDSQLQKITVLERKVDGLEKLYGCQLVWKIESWEDKVHEAKLGRKATIFSPPFLTSRHGYKMALSLCPYGDGKARGKFLSIFVCICKGEYDPLLLWPFRHRVNFTMVDQCQDPDARRNVSYVIQPNTIKDNKPFLGRPVGERNASFGAQKFVELAVLDTFDYVRDDSIFIKVEIDSEFMMLL</sequence>
<dbReference type="InterPro" id="IPR049342">
    <property type="entry name" value="TRAF1-6_MATH_dom"/>
</dbReference>
<evidence type="ECO:0000259" key="9">
    <source>
        <dbReference type="PROSITE" id="PS50144"/>
    </source>
</evidence>
<dbReference type="InterPro" id="IPR001841">
    <property type="entry name" value="Znf_RING"/>
</dbReference>
<feature type="domain" description="MATH" evidence="9">
    <location>
        <begin position="296"/>
        <end position="447"/>
    </location>
</feature>
<dbReference type="SMART" id="SM00184">
    <property type="entry name" value="RING"/>
    <property type="match status" value="1"/>
</dbReference>
<keyword evidence="3 7" id="KW-0479">Metal-binding</keyword>
<gene>
    <name evidence="11" type="ORF">MAR_009899</name>
</gene>
<evidence type="ECO:0000313" key="11">
    <source>
        <dbReference type="EMBL" id="WAR03341.1"/>
    </source>
</evidence>
<evidence type="ECO:0000256" key="6">
    <source>
        <dbReference type="ARBA" id="ARBA00022833"/>
    </source>
</evidence>
<evidence type="ECO:0000256" key="3">
    <source>
        <dbReference type="ARBA" id="ARBA00022723"/>
    </source>
</evidence>
<feature type="domain" description="TRAF-type" evidence="10">
    <location>
        <begin position="118"/>
        <end position="160"/>
    </location>
</feature>
<evidence type="ECO:0000256" key="2">
    <source>
        <dbReference type="ARBA" id="ARBA00022490"/>
    </source>
</evidence>
<dbReference type="InterPro" id="IPR008974">
    <property type="entry name" value="TRAF-like"/>
</dbReference>
<feature type="zinc finger region" description="TRAF-type" evidence="7">
    <location>
        <begin position="118"/>
        <end position="160"/>
    </location>
</feature>
<feature type="non-terminal residue" evidence="11">
    <location>
        <position position="1"/>
    </location>
</feature>
<reference evidence="11" key="1">
    <citation type="submission" date="2022-11" db="EMBL/GenBank/DDBJ databases">
        <title>Centuries of genome instability and evolution in soft-shell clam transmissible cancer (bioRxiv).</title>
        <authorList>
            <person name="Hart S.F.M."/>
            <person name="Yonemitsu M.A."/>
            <person name="Giersch R.M."/>
            <person name="Beal B.F."/>
            <person name="Arriagada G."/>
            <person name="Davis B.W."/>
            <person name="Ostrander E.A."/>
            <person name="Goff S.P."/>
            <person name="Metzger M.J."/>
        </authorList>
    </citation>
    <scope>NUCLEOTIDE SEQUENCE</scope>
    <source>
        <strain evidence="11">MELC-2E11</strain>
        <tissue evidence="11">Siphon/mantle</tissue>
    </source>
</reference>
<dbReference type="InterPro" id="IPR012227">
    <property type="entry name" value="TNF_rcpt-assoc_TRAF_met"/>
</dbReference>
<name>A0ABY7E872_MYAAR</name>
<dbReference type="Pfam" id="PF02176">
    <property type="entry name" value="zf-TRAF"/>
    <property type="match status" value="2"/>
</dbReference>
<proteinExistence type="predicted"/>
<dbReference type="PIRSF" id="PIRSF015614">
    <property type="entry name" value="TRAF"/>
    <property type="match status" value="1"/>
</dbReference>
<comment type="subcellular location">
    <subcellularLocation>
        <location evidence="1">Cytoplasm</location>
    </subcellularLocation>
</comment>
<dbReference type="PANTHER" id="PTHR10131:SF151">
    <property type="entry name" value="TNF RECEPTOR ASSOCIATED FACTOR (TRAF) HOMOLOG"/>
    <property type="match status" value="1"/>
</dbReference>
<protein>
    <submittedName>
        <fullName evidence="11">TRAF4-like protein</fullName>
    </submittedName>
</protein>
<evidence type="ECO:0000313" key="12">
    <source>
        <dbReference type="Proteomes" id="UP001164746"/>
    </source>
</evidence>
<keyword evidence="6 7" id="KW-0862">Zinc</keyword>
<dbReference type="Gene3D" id="2.60.210.10">
    <property type="entry name" value="Apoptosis, Tumor Necrosis Factor Receptor Associated Protein 2, Chain A"/>
    <property type="match status" value="1"/>
</dbReference>
<dbReference type="InterPro" id="IPR013083">
    <property type="entry name" value="Znf_RING/FYVE/PHD"/>
</dbReference>
<dbReference type="SUPFAM" id="SSF49599">
    <property type="entry name" value="TRAF domain-like"/>
    <property type="match status" value="2"/>
</dbReference>
<dbReference type="InterPro" id="IPR002083">
    <property type="entry name" value="MATH/TRAF_dom"/>
</dbReference>
<dbReference type="CDD" id="cd00270">
    <property type="entry name" value="MATH_TRAF_C"/>
    <property type="match status" value="1"/>
</dbReference>
<keyword evidence="4" id="KW-0677">Repeat</keyword>